<proteinExistence type="predicted"/>
<protein>
    <submittedName>
        <fullName evidence="1">Uncharacterized protein</fullName>
    </submittedName>
</protein>
<evidence type="ECO:0000313" key="1">
    <source>
        <dbReference type="EMBL" id="KAF2250824.1"/>
    </source>
</evidence>
<keyword evidence="2" id="KW-1185">Reference proteome</keyword>
<dbReference type="AlphaFoldDB" id="A0A6A6IJR7"/>
<dbReference type="GeneID" id="54574703"/>
<name>A0A6A6IJR7_9PLEO</name>
<dbReference type="EMBL" id="ML987193">
    <property type="protein sequence ID" value="KAF2250824.1"/>
    <property type="molecule type" value="Genomic_DNA"/>
</dbReference>
<dbReference type="OrthoDB" id="5301876at2759"/>
<dbReference type="Proteomes" id="UP000800094">
    <property type="component" value="Unassembled WGS sequence"/>
</dbReference>
<reference evidence="1" key="1">
    <citation type="journal article" date="2020" name="Stud. Mycol.">
        <title>101 Dothideomycetes genomes: a test case for predicting lifestyles and emergence of pathogens.</title>
        <authorList>
            <person name="Haridas S."/>
            <person name="Albert R."/>
            <person name="Binder M."/>
            <person name="Bloem J."/>
            <person name="Labutti K."/>
            <person name="Salamov A."/>
            <person name="Andreopoulos B."/>
            <person name="Baker S."/>
            <person name="Barry K."/>
            <person name="Bills G."/>
            <person name="Bluhm B."/>
            <person name="Cannon C."/>
            <person name="Castanera R."/>
            <person name="Culley D."/>
            <person name="Daum C."/>
            <person name="Ezra D."/>
            <person name="Gonzalez J."/>
            <person name="Henrissat B."/>
            <person name="Kuo A."/>
            <person name="Liang C."/>
            <person name="Lipzen A."/>
            <person name="Lutzoni F."/>
            <person name="Magnuson J."/>
            <person name="Mondo S."/>
            <person name="Nolan M."/>
            <person name="Ohm R."/>
            <person name="Pangilinan J."/>
            <person name="Park H.-J."/>
            <person name="Ramirez L."/>
            <person name="Alfaro M."/>
            <person name="Sun H."/>
            <person name="Tritt A."/>
            <person name="Yoshinaga Y."/>
            <person name="Zwiers L.-H."/>
            <person name="Turgeon B."/>
            <person name="Goodwin S."/>
            <person name="Spatafora J."/>
            <person name="Crous P."/>
            <person name="Grigoriev I."/>
        </authorList>
    </citation>
    <scope>NUCLEOTIDE SEQUENCE</scope>
    <source>
        <strain evidence="1">CBS 122368</strain>
    </source>
</reference>
<sequence length="163" mass="18242">MVWSSVPFALFPLVEVPVDKINNILSEAFKGTQDSLYPFWLASDDYADAPRKTLSVPTEGQKPPISSSYRSPFIGKKVEDVAEWLQNKPKEAELDPHFFVILDRTAMKGDIVICRIGGVDLANVADLDFLRVDAEMGAMMLFAAQPGMWEELRDADGRAEIEY</sequence>
<organism evidence="1 2">
    <name type="scientific">Trematosphaeria pertusa</name>
    <dbReference type="NCBI Taxonomy" id="390896"/>
    <lineage>
        <taxon>Eukaryota</taxon>
        <taxon>Fungi</taxon>
        <taxon>Dikarya</taxon>
        <taxon>Ascomycota</taxon>
        <taxon>Pezizomycotina</taxon>
        <taxon>Dothideomycetes</taxon>
        <taxon>Pleosporomycetidae</taxon>
        <taxon>Pleosporales</taxon>
        <taxon>Massarineae</taxon>
        <taxon>Trematosphaeriaceae</taxon>
        <taxon>Trematosphaeria</taxon>
    </lineage>
</organism>
<gene>
    <name evidence="1" type="ORF">BU26DRAFT_270508</name>
</gene>
<evidence type="ECO:0000313" key="2">
    <source>
        <dbReference type="Proteomes" id="UP000800094"/>
    </source>
</evidence>
<dbReference type="RefSeq" id="XP_033685828.1">
    <property type="nucleotide sequence ID" value="XM_033821373.1"/>
</dbReference>
<accession>A0A6A6IJR7</accession>